<name>A0A516GR00_9FLAO</name>
<dbReference type="InterPro" id="IPR007554">
    <property type="entry name" value="Glycerophosphate_synth"/>
</dbReference>
<accession>A0A516GR00</accession>
<dbReference type="Proteomes" id="UP000319209">
    <property type="component" value="Chromosome"/>
</dbReference>
<keyword evidence="1" id="KW-0808">Transferase</keyword>
<dbReference type="RefSeq" id="WP_143380846.1">
    <property type="nucleotide sequence ID" value="NZ_CP041637.1"/>
</dbReference>
<proteinExistence type="predicted"/>
<gene>
    <name evidence="1" type="ORF">FNB79_08150</name>
</gene>
<dbReference type="SUPFAM" id="SSF53756">
    <property type="entry name" value="UDP-Glycosyltransferase/glycogen phosphorylase"/>
    <property type="match status" value="1"/>
</dbReference>
<dbReference type="Pfam" id="PF04464">
    <property type="entry name" value="Glyphos_transf"/>
    <property type="match status" value="1"/>
</dbReference>
<dbReference type="EMBL" id="CP041637">
    <property type="protein sequence ID" value="QDO93957.1"/>
    <property type="molecule type" value="Genomic_DNA"/>
</dbReference>
<dbReference type="AlphaFoldDB" id="A0A516GR00"/>
<dbReference type="GO" id="GO:0047355">
    <property type="term" value="F:CDP-glycerol glycerophosphotransferase activity"/>
    <property type="evidence" value="ECO:0007669"/>
    <property type="project" value="InterPro"/>
</dbReference>
<keyword evidence="2" id="KW-1185">Reference proteome</keyword>
<dbReference type="GO" id="GO:0016020">
    <property type="term" value="C:membrane"/>
    <property type="evidence" value="ECO:0007669"/>
    <property type="project" value="InterPro"/>
</dbReference>
<dbReference type="InterPro" id="IPR043148">
    <property type="entry name" value="TagF_C"/>
</dbReference>
<evidence type="ECO:0000313" key="2">
    <source>
        <dbReference type="Proteomes" id="UP000319209"/>
    </source>
</evidence>
<organism evidence="1 2">
    <name type="scientific">Formosa sediminum</name>
    <dbReference type="NCBI Taxonomy" id="2594004"/>
    <lineage>
        <taxon>Bacteria</taxon>
        <taxon>Pseudomonadati</taxon>
        <taxon>Bacteroidota</taxon>
        <taxon>Flavobacteriia</taxon>
        <taxon>Flavobacteriales</taxon>
        <taxon>Flavobacteriaceae</taxon>
        <taxon>Formosa</taxon>
    </lineage>
</organism>
<reference evidence="1 2" key="1">
    <citation type="submission" date="2019-07" db="EMBL/GenBank/DDBJ databases">
        <title>Genome sequencing for Formosa sp. PS13.</title>
        <authorList>
            <person name="Park S.-J."/>
        </authorList>
    </citation>
    <scope>NUCLEOTIDE SEQUENCE [LARGE SCALE GENOMIC DNA]</scope>
    <source>
        <strain evidence="1 2">PS13</strain>
    </source>
</reference>
<evidence type="ECO:0000313" key="1">
    <source>
        <dbReference type="EMBL" id="QDO93957.1"/>
    </source>
</evidence>
<protein>
    <submittedName>
        <fullName evidence="1">CDP-glycerol glycerophosphotransferase</fullName>
    </submittedName>
</protein>
<dbReference type="KEGG" id="fop:FNB79_08150"/>
<sequence>MTYKFLIYISYSYAVPIGNPLEKEIKRRGDTVFWFSDLEDGKKALDKKKNHILNIKDVINYQPDIVLTATNDVPDFITGLKVQIFHGFNAEKRPEKKNSFTHFRIRGFFDLYCTQGPATTSGFLKQQKRYNHFEVIETGWSKVDPLFPISNKKTDKYPTVMIASTFTERLSLAYNNAVYNEIKRLSVAGIFNFIMVLHPKIPNALKQKWKNLNGDNFTYYDTTDLIPLFKISDVMFSDTTSAIQEFLIQKKPVVTFNHTFNHNYLINITDANAIEYSLNTALQKPKVILEHITALINNIHPYFDGKSSSRIIDASISFLHRDKNYLKKKPQNLIRKLKIRKRLGYFTLKSFNTPYTIPKKND</sequence>
<dbReference type="Gene3D" id="3.40.50.12580">
    <property type="match status" value="1"/>
</dbReference>
<dbReference type="OrthoDB" id="1522454at2"/>